<accession>A0AAD9UDW1</accession>
<dbReference type="Proteomes" id="UP001209878">
    <property type="component" value="Unassembled WGS sequence"/>
</dbReference>
<protein>
    <submittedName>
        <fullName evidence="1">Uncharacterized protein</fullName>
    </submittedName>
</protein>
<organism evidence="1 2">
    <name type="scientific">Ridgeia piscesae</name>
    <name type="common">Tubeworm</name>
    <dbReference type="NCBI Taxonomy" id="27915"/>
    <lineage>
        <taxon>Eukaryota</taxon>
        <taxon>Metazoa</taxon>
        <taxon>Spiralia</taxon>
        <taxon>Lophotrochozoa</taxon>
        <taxon>Annelida</taxon>
        <taxon>Polychaeta</taxon>
        <taxon>Sedentaria</taxon>
        <taxon>Canalipalpata</taxon>
        <taxon>Sabellida</taxon>
        <taxon>Siboglinidae</taxon>
        <taxon>Ridgeia</taxon>
    </lineage>
</organism>
<dbReference type="AlphaFoldDB" id="A0AAD9UDW1"/>
<gene>
    <name evidence="1" type="ORF">NP493_222g04016</name>
</gene>
<dbReference type="Pfam" id="PF10961">
    <property type="entry name" value="SelK_SelG"/>
    <property type="match status" value="1"/>
</dbReference>
<comment type="caution">
    <text evidence="1">The sequence shown here is derived from an EMBL/GenBank/DDBJ whole genome shotgun (WGS) entry which is preliminary data.</text>
</comment>
<name>A0AAD9UDW1_RIDPI</name>
<sequence>MAQYSSMHWVSVGPIARGPISGGNIVNSRASSPWRLSIIPEFFWGIVNFVVLFQTRLAKAAATRRTTEFLIHDLGLVAVAEEGPRGGWEASVEDRAVQLCDVFARLFNFVMCLPGCSTL</sequence>
<dbReference type="EMBL" id="JAODUO010000222">
    <property type="protein sequence ID" value="KAK2185808.1"/>
    <property type="molecule type" value="Genomic_DNA"/>
</dbReference>
<proteinExistence type="predicted"/>
<reference evidence="1" key="1">
    <citation type="journal article" date="2023" name="Mol. Biol. Evol.">
        <title>Third-Generation Sequencing Reveals the Adaptive Role of the Epigenome in Three Deep-Sea Polychaetes.</title>
        <authorList>
            <person name="Perez M."/>
            <person name="Aroh O."/>
            <person name="Sun Y."/>
            <person name="Lan Y."/>
            <person name="Juniper S.K."/>
            <person name="Young C.R."/>
            <person name="Angers B."/>
            <person name="Qian P.Y."/>
        </authorList>
    </citation>
    <scope>NUCLEOTIDE SEQUENCE</scope>
    <source>
        <strain evidence="1">R07B-5</strain>
    </source>
</reference>
<dbReference type="InterPro" id="IPR024491">
    <property type="entry name" value="Se_SelK/SelG"/>
</dbReference>
<keyword evidence="2" id="KW-1185">Reference proteome</keyword>
<evidence type="ECO:0000313" key="2">
    <source>
        <dbReference type="Proteomes" id="UP001209878"/>
    </source>
</evidence>
<evidence type="ECO:0000313" key="1">
    <source>
        <dbReference type="EMBL" id="KAK2185808.1"/>
    </source>
</evidence>